<dbReference type="InterPro" id="IPR042204">
    <property type="entry name" value="2Fe-2S-bd_N"/>
</dbReference>
<keyword evidence="1" id="KW-0560">Oxidoreductase</keyword>
<evidence type="ECO:0000256" key="1">
    <source>
        <dbReference type="ARBA" id="ARBA00023002"/>
    </source>
</evidence>
<accession>A0A1I4BAU4</accession>
<dbReference type="RefSeq" id="WP_092274392.1">
    <property type="nucleotide sequence ID" value="NZ_CP176856.1"/>
</dbReference>
<dbReference type="GO" id="GO:0051536">
    <property type="term" value="F:iron-sulfur cluster binding"/>
    <property type="evidence" value="ECO:0007669"/>
    <property type="project" value="InterPro"/>
</dbReference>
<organism evidence="2 3">
    <name type="scientific">Brevibacillus centrosporus</name>
    <dbReference type="NCBI Taxonomy" id="54910"/>
    <lineage>
        <taxon>Bacteria</taxon>
        <taxon>Bacillati</taxon>
        <taxon>Bacillota</taxon>
        <taxon>Bacilli</taxon>
        <taxon>Bacillales</taxon>
        <taxon>Paenibacillaceae</taxon>
        <taxon>Brevibacillus</taxon>
    </lineage>
</organism>
<dbReference type="SUPFAM" id="SSF54292">
    <property type="entry name" value="2Fe-2S ferredoxin-like"/>
    <property type="match status" value="1"/>
</dbReference>
<keyword evidence="3" id="KW-1185">Reference proteome</keyword>
<dbReference type="STRING" id="1884381.SAMN05518846_11711"/>
<dbReference type="Proteomes" id="UP000198915">
    <property type="component" value="Unassembled WGS sequence"/>
</dbReference>
<evidence type="ECO:0000313" key="2">
    <source>
        <dbReference type="EMBL" id="SFK65096.1"/>
    </source>
</evidence>
<protein>
    <submittedName>
        <fullName evidence="2">Sarcosine oxidase subunit alpha</fullName>
    </submittedName>
</protein>
<dbReference type="Pfam" id="PF13510">
    <property type="entry name" value="Fer2_4"/>
    <property type="match status" value="1"/>
</dbReference>
<dbReference type="Gene3D" id="3.10.20.440">
    <property type="entry name" value="2Fe-2S iron-sulphur cluster binding domain, sarcosine oxidase, alpha subunit, N-terminal domain"/>
    <property type="match status" value="1"/>
</dbReference>
<sequence>MSQRIVHHPVLGSLTLGEPLHFIFNGDSYTAYEGETIAAALLAAGVRTLRVHEEKGTPRGIYCNIGHCYECRVHVDGVPTVRACMTLVKDGMNVSAGTVLPTPLKKGGHPS</sequence>
<dbReference type="InterPro" id="IPR036010">
    <property type="entry name" value="2Fe-2S_ferredoxin-like_sf"/>
</dbReference>
<dbReference type="AlphaFoldDB" id="A0A1I4BAU4"/>
<evidence type="ECO:0000313" key="3">
    <source>
        <dbReference type="Proteomes" id="UP000198915"/>
    </source>
</evidence>
<dbReference type="GO" id="GO:0016491">
    <property type="term" value="F:oxidoreductase activity"/>
    <property type="evidence" value="ECO:0007669"/>
    <property type="project" value="UniProtKB-KW"/>
</dbReference>
<gene>
    <name evidence="2" type="ORF">SAMN05518846_11711</name>
</gene>
<proteinExistence type="predicted"/>
<dbReference type="GeneID" id="301132651"/>
<dbReference type="EMBL" id="FORT01000017">
    <property type="protein sequence ID" value="SFK65096.1"/>
    <property type="molecule type" value="Genomic_DNA"/>
</dbReference>
<reference evidence="3" key="1">
    <citation type="submission" date="2016-10" db="EMBL/GenBank/DDBJ databases">
        <authorList>
            <person name="Varghese N."/>
            <person name="Submissions S."/>
        </authorList>
    </citation>
    <scope>NUCLEOTIDE SEQUENCE [LARGE SCALE GENOMIC DNA]</scope>
    <source>
        <strain evidence="3">OK042</strain>
    </source>
</reference>
<name>A0A1I4BAU4_9BACL</name>